<dbReference type="SUPFAM" id="SSF51735">
    <property type="entry name" value="NAD(P)-binding Rossmann-fold domains"/>
    <property type="match status" value="1"/>
</dbReference>
<evidence type="ECO:0000256" key="2">
    <source>
        <dbReference type="ARBA" id="ARBA00022857"/>
    </source>
</evidence>
<evidence type="ECO:0000256" key="3">
    <source>
        <dbReference type="ARBA" id="ARBA00023002"/>
    </source>
</evidence>
<dbReference type="PANTHER" id="PTHR43963">
    <property type="entry name" value="CARBONYL REDUCTASE 1-RELATED"/>
    <property type="match status" value="1"/>
</dbReference>
<dbReference type="InterPro" id="IPR036291">
    <property type="entry name" value="NAD(P)-bd_dom_sf"/>
</dbReference>
<dbReference type="InterPro" id="IPR002347">
    <property type="entry name" value="SDR_fam"/>
</dbReference>
<gene>
    <name evidence="4" type="ORF">B0T24DRAFT_29691</name>
</gene>
<dbReference type="GO" id="GO:0016491">
    <property type="term" value="F:oxidoreductase activity"/>
    <property type="evidence" value="ECO:0007669"/>
    <property type="project" value="UniProtKB-KW"/>
</dbReference>
<accession>A0AAE0NK70</accession>
<keyword evidence="3" id="KW-0560">Oxidoreductase</keyword>
<dbReference type="PRINTS" id="PR00081">
    <property type="entry name" value="GDHRDH"/>
</dbReference>
<evidence type="ECO:0000256" key="1">
    <source>
        <dbReference type="ARBA" id="ARBA00006484"/>
    </source>
</evidence>
<dbReference type="Pfam" id="PF00106">
    <property type="entry name" value="adh_short"/>
    <property type="match status" value="1"/>
</dbReference>
<dbReference type="Gene3D" id="3.40.50.720">
    <property type="entry name" value="NAD(P)-binding Rossmann-like Domain"/>
    <property type="match status" value="1"/>
</dbReference>
<keyword evidence="5" id="KW-1185">Reference proteome</keyword>
<name>A0AAE0NK70_9PEZI</name>
<sequence length="248" mass="26999">MAAARYTHIALVTGANQGLGFEIAKKLTTEHSDYRVIMAGRRKEAIGKAVAELQEAGLAVEGLQMDVTSDESIAEAARVVRERHGRLDVLVNNAGASLSEDGWPRKAFQEIFDINVFGVARVTETFIPLLEKSEVTKRIVMMSSSTGSNARLTDPLNPKRSYWASSFAIYSTSKAALNMLANEYVVRFENDPTWKVNLNCPGHCATNLNDFAGRDTPQNGAINACRLATLGPDGETGTFTDRNGVVPY</sequence>
<evidence type="ECO:0000313" key="5">
    <source>
        <dbReference type="Proteomes" id="UP001287356"/>
    </source>
</evidence>
<dbReference type="PANTHER" id="PTHR43963:SF6">
    <property type="entry name" value="CHAIN DEHYDROGENASE FAMILY PROTEIN, PUTATIVE (AFU_ORTHOLOGUE AFUA_3G15350)-RELATED"/>
    <property type="match status" value="1"/>
</dbReference>
<organism evidence="4 5">
    <name type="scientific">Lasiosphaeria ovina</name>
    <dbReference type="NCBI Taxonomy" id="92902"/>
    <lineage>
        <taxon>Eukaryota</taxon>
        <taxon>Fungi</taxon>
        <taxon>Dikarya</taxon>
        <taxon>Ascomycota</taxon>
        <taxon>Pezizomycotina</taxon>
        <taxon>Sordariomycetes</taxon>
        <taxon>Sordariomycetidae</taxon>
        <taxon>Sordariales</taxon>
        <taxon>Lasiosphaeriaceae</taxon>
        <taxon>Lasiosphaeria</taxon>
    </lineage>
</organism>
<protein>
    <submittedName>
        <fullName evidence="4">Uncharacterized protein</fullName>
    </submittedName>
</protein>
<dbReference type="Proteomes" id="UP001287356">
    <property type="component" value="Unassembled WGS sequence"/>
</dbReference>
<reference evidence="4" key="2">
    <citation type="submission" date="2023-06" db="EMBL/GenBank/DDBJ databases">
        <authorList>
            <consortium name="Lawrence Berkeley National Laboratory"/>
            <person name="Haridas S."/>
            <person name="Hensen N."/>
            <person name="Bonometti L."/>
            <person name="Westerberg I."/>
            <person name="Brannstrom I.O."/>
            <person name="Guillou S."/>
            <person name="Cros-Aarteil S."/>
            <person name="Calhoun S."/>
            <person name="Kuo A."/>
            <person name="Mondo S."/>
            <person name="Pangilinan J."/>
            <person name="Riley R."/>
            <person name="Labutti K."/>
            <person name="Andreopoulos B."/>
            <person name="Lipzen A."/>
            <person name="Chen C."/>
            <person name="Yanf M."/>
            <person name="Daum C."/>
            <person name="Ng V."/>
            <person name="Clum A."/>
            <person name="Steindorff A."/>
            <person name="Ohm R."/>
            <person name="Martin F."/>
            <person name="Silar P."/>
            <person name="Natvig D."/>
            <person name="Lalanne C."/>
            <person name="Gautier V."/>
            <person name="Ament-Velasquez S.L."/>
            <person name="Kruys A."/>
            <person name="Hutchinson M.I."/>
            <person name="Powell A.J."/>
            <person name="Barry K."/>
            <person name="Miller A.N."/>
            <person name="Grigoriev I.V."/>
            <person name="Debuchy R."/>
            <person name="Gladieux P."/>
            <person name="Thoren M.H."/>
            <person name="Johannesson H."/>
        </authorList>
    </citation>
    <scope>NUCLEOTIDE SEQUENCE</scope>
    <source>
        <strain evidence="4">CBS 958.72</strain>
    </source>
</reference>
<dbReference type="EMBL" id="JAULSN010000001">
    <property type="protein sequence ID" value="KAK3382992.1"/>
    <property type="molecule type" value="Genomic_DNA"/>
</dbReference>
<comment type="caution">
    <text evidence="4">The sequence shown here is derived from an EMBL/GenBank/DDBJ whole genome shotgun (WGS) entry which is preliminary data.</text>
</comment>
<comment type="similarity">
    <text evidence="1">Belongs to the short-chain dehydrogenases/reductases (SDR) family.</text>
</comment>
<dbReference type="AlphaFoldDB" id="A0AAE0NK70"/>
<keyword evidence="2" id="KW-0521">NADP</keyword>
<proteinExistence type="inferred from homology"/>
<reference evidence="4" key="1">
    <citation type="journal article" date="2023" name="Mol. Phylogenet. Evol.">
        <title>Genome-scale phylogeny and comparative genomics of the fungal order Sordariales.</title>
        <authorList>
            <person name="Hensen N."/>
            <person name="Bonometti L."/>
            <person name="Westerberg I."/>
            <person name="Brannstrom I.O."/>
            <person name="Guillou S."/>
            <person name="Cros-Aarteil S."/>
            <person name="Calhoun S."/>
            <person name="Haridas S."/>
            <person name="Kuo A."/>
            <person name="Mondo S."/>
            <person name="Pangilinan J."/>
            <person name="Riley R."/>
            <person name="LaButti K."/>
            <person name="Andreopoulos B."/>
            <person name="Lipzen A."/>
            <person name="Chen C."/>
            <person name="Yan M."/>
            <person name="Daum C."/>
            <person name="Ng V."/>
            <person name="Clum A."/>
            <person name="Steindorff A."/>
            <person name="Ohm R.A."/>
            <person name="Martin F."/>
            <person name="Silar P."/>
            <person name="Natvig D.O."/>
            <person name="Lalanne C."/>
            <person name="Gautier V."/>
            <person name="Ament-Velasquez S.L."/>
            <person name="Kruys A."/>
            <person name="Hutchinson M.I."/>
            <person name="Powell A.J."/>
            <person name="Barry K."/>
            <person name="Miller A.N."/>
            <person name="Grigoriev I.V."/>
            <person name="Debuchy R."/>
            <person name="Gladieux P."/>
            <person name="Hiltunen Thoren M."/>
            <person name="Johannesson H."/>
        </authorList>
    </citation>
    <scope>NUCLEOTIDE SEQUENCE</scope>
    <source>
        <strain evidence="4">CBS 958.72</strain>
    </source>
</reference>
<evidence type="ECO:0000313" key="4">
    <source>
        <dbReference type="EMBL" id="KAK3382992.1"/>
    </source>
</evidence>